<evidence type="ECO:0000313" key="12">
    <source>
        <dbReference type="EMBL" id="ACR12939.1"/>
    </source>
</evidence>
<keyword evidence="6 11" id="KW-0441">Lipid A biosynthesis</keyword>
<evidence type="ECO:0000256" key="5">
    <source>
        <dbReference type="ARBA" id="ARBA00022516"/>
    </source>
</evidence>
<dbReference type="GO" id="GO:0009245">
    <property type="term" value="P:lipid A biosynthetic process"/>
    <property type="evidence" value="ECO:0007669"/>
    <property type="project" value="UniProtKB-UniRule"/>
</dbReference>
<organism evidence="12 13">
    <name type="scientific">Teredinibacter turnerae (strain ATCC 39867 / T7901)</name>
    <dbReference type="NCBI Taxonomy" id="377629"/>
    <lineage>
        <taxon>Bacteria</taxon>
        <taxon>Pseudomonadati</taxon>
        <taxon>Pseudomonadota</taxon>
        <taxon>Gammaproteobacteria</taxon>
        <taxon>Cellvibrionales</taxon>
        <taxon>Cellvibrionaceae</taxon>
        <taxon>Teredinibacter</taxon>
    </lineage>
</organism>
<dbReference type="SUPFAM" id="SSF53756">
    <property type="entry name" value="UDP-Glycosyltransferase/glycogen phosphorylase"/>
    <property type="match status" value="1"/>
</dbReference>
<evidence type="ECO:0000256" key="3">
    <source>
        <dbReference type="ARBA" id="ARBA00012687"/>
    </source>
</evidence>
<evidence type="ECO:0000256" key="8">
    <source>
        <dbReference type="ARBA" id="ARBA00022679"/>
    </source>
</evidence>
<dbReference type="PANTHER" id="PTHR30372">
    <property type="entry name" value="LIPID-A-DISACCHARIDE SYNTHASE"/>
    <property type="match status" value="1"/>
</dbReference>
<dbReference type="eggNOG" id="COG0763">
    <property type="taxonomic scope" value="Bacteria"/>
</dbReference>
<dbReference type="GO" id="GO:0008915">
    <property type="term" value="F:lipid-A-disaccharide synthase activity"/>
    <property type="evidence" value="ECO:0007669"/>
    <property type="project" value="UniProtKB-UniRule"/>
</dbReference>
<keyword evidence="8 11" id="KW-0808">Transferase</keyword>
<comment type="similarity">
    <text evidence="2 11">Belongs to the LpxB family.</text>
</comment>
<evidence type="ECO:0000313" key="13">
    <source>
        <dbReference type="Proteomes" id="UP000009080"/>
    </source>
</evidence>
<sequence>MTDQHSVAATLELTRVGIVVGEASGDTLGAGLMRSLKAQFPDCEFEGVGGPKMIAEGFNSLYKLDRLAVMGLIDPLKRLPELLRMRKGLREHFIANPPDIFIGIDAPDFNLTLEQRLREAGITTAHYVSPSVWAWRQKRVFKVAKAVDLMLTLFPFEARFYQEHNIPVNFIGHTLADQIPLHTDRLDAQQTLGLTHSAGTTYVALLPGSRAGEIETLGREFLLAAELCIAQRKDLHFLVPAANSKRFAQLEALLKDFPDLPVSLFLQQSHAVMAAANVVVMASGTTTLEAMLLKRPMVIAYRMSKWAFAIVRRMVKVKFFGLPNLLADRLLVPELLQDEVNAESLAREVLHFINDPAAADQLTSEFEKIHLSLRRNADASAAAAICQLVAKKQGRRWPLEEVTA</sequence>
<dbReference type="Pfam" id="PF02684">
    <property type="entry name" value="LpxB"/>
    <property type="match status" value="1"/>
</dbReference>
<dbReference type="Proteomes" id="UP000009080">
    <property type="component" value="Chromosome"/>
</dbReference>
<keyword evidence="7 11" id="KW-0328">Glycosyltransferase</keyword>
<dbReference type="STRING" id="377629.TERTU_1017"/>
<dbReference type="AlphaFoldDB" id="C5BQG8"/>
<dbReference type="GO" id="GO:0016020">
    <property type="term" value="C:membrane"/>
    <property type="evidence" value="ECO:0007669"/>
    <property type="project" value="GOC"/>
</dbReference>
<dbReference type="Gene3D" id="3.40.50.2000">
    <property type="entry name" value="Glycogen Phosphorylase B"/>
    <property type="match status" value="1"/>
</dbReference>
<dbReference type="CAZy" id="GT19">
    <property type="family name" value="Glycosyltransferase Family 19"/>
</dbReference>
<dbReference type="GO" id="GO:0005543">
    <property type="term" value="F:phospholipid binding"/>
    <property type="evidence" value="ECO:0007669"/>
    <property type="project" value="TreeGrafter"/>
</dbReference>
<comment type="pathway">
    <text evidence="11">Bacterial outer membrane biogenesis; LPS lipid A biosynthesis.</text>
</comment>
<comment type="function">
    <text evidence="1 11">Condensation of UDP-2,3-diacylglucosamine and 2,3-diacylglucosamine-1-phosphate to form lipid A disaccharide, a precursor of lipid A, a phosphorylated glycolipid that anchors the lipopolysaccharide to the outer membrane of the cell.</text>
</comment>
<dbReference type="InterPro" id="IPR003835">
    <property type="entry name" value="Glyco_trans_19"/>
</dbReference>
<evidence type="ECO:0000256" key="7">
    <source>
        <dbReference type="ARBA" id="ARBA00022676"/>
    </source>
</evidence>
<dbReference type="KEGG" id="ttu:TERTU_1017"/>
<dbReference type="NCBIfam" id="TIGR00215">
    <property type="entry name" value="lpxB"/>
    <property type="match status" value="1"/>
</dbReference>
<evidence type="ECO:0000256" key="4">
    <source>
        <dbReference type="ARBA" id="ARBA00020902"/>
    </source>
</evidence>
<keyword evidence="5 11" id="KW-0444">Lipid biosynthesis</keyword>
<dbReference type="EMBL" id="CP001614">
    <property type="protein sequence ID" value="ACR12939.1"/>
    <property type="molecule type" value="Genomic_DNA"/>
</dbReference>
<keyword evidence="13" id="KW-1185">Reference proteome</keyword>
<dbReference type="HAMAP" id="MF_00392">
    <property type="entry name" value="LpxB"/>
    <property type="match status" value="1"/>
</dbReference>
<evidence type="ECO:0000256" key="9">
    <source>
        <dbReference type="ARBA" id="ARBA00023098"/>
    </source>
</evidence>
<proteinExistence type="inferred from homology"/>
<protein>
    <recommendedName>
        <fullName evidence="4 11">Lipid-A-disaccharide synthase</fullName>
        <ecNumber evidence="3 11">2.4.1.182</ecNumber>
    </recommendedName>
</protein>
<keyword evidence="9 11" id="KW-0443">Lipid metabolism</keyword>
<reference evidence="12 13" key="1">
    <citation type="journal article" date="2009" name="PLoS ONE">
        <title>The complete genome of Teredinibacter turnerae T7901: an intracellular endosymbiont of marine wood-boring bivalves (shipworms).</title>
        <authorList>
            <person name="Yang J.C."/>
            <person name="Madupu R."/>
            <person name="Durkin A.S."/>
            <person name="Ekborg N.A."/>
            <person name="Pedamallu C.S."/>
            <person name="Hostetler J.B."/>
            <person name="Radune D."/>
            <person name="Toms B.S."/>
            <person name="Henrissat B."/>
            <person name="Coutinho P.M."/>
            <person name="Schwarz S."/>
            <person name="Field L."/>
            <person name="Trindade-Silva A.E."/>
            <person name="Soares C.A.G."/>
            <person name="Elshahawi S."/>
            <person name="Hanora A."/>
            <person name="Schmidt E.W."/>
            <person name="Haygood M.G."/>
            <person name="Posfai J."/>
            <person name="Benner J."/>
            <person name="Madinger C."/>
            <person name="Nove J."/>
            <person name="Anton B."/>
            <person name="Chaudhary K."/>
            <person name="Foster J."/>
            <person name="Holman A."/>
            <person name="Kumar S."/>
            <person name="Lessard P.A."/>
            <person name="Luyten Y.A."/>
            <person name="Slatko B."/>
            <person name="Wood N."/>
            <person name="Wu B."/>
            <person name="Teplitski M."/>
            <person name="Mougous J.D."/>
            <person name="Ward N."/>
            <person name="Eisen J.A."/>
            <person name="Badger J.H."/>
            <person name="Distel D.L."/>
        </authorList>
    </citation>
    <scope>NUCLEOTIDE SEQUENCE [LARGE SCALE GENOMIC DNA]</scope>
    <source>
        <strain evidence="13">ATCC 39867 / T7901</strain>
    </source>
</reference>
<evidence type="ECO:0000256" key="1">
    <source>
        <dbReference type="ARBA" id="ARBA00002056"/>
    </source>
</evidence>
<dbReference type="RefSeq" id="WP_015819052.1">
    <property type="nucleotide sequence ID" value="NC_012997.1"/>
</dbReference>
<dbReference type="PANTHER" id="PTHR30372:SF4">
    <property type="entry name" value="LIPID-A-DISACCHARIDE SYNTHASE, MITOCHONDRIAL-RELATED"/>
    <property type="match status" value="1"/>
</dbReference>
<dbReference type="UniPathway" id="UPA00973"/>
<evidence type="ECO:0000256" key="2">
    <source>
        <dbReference type="ARBA" id="ARBA00007868"/>
    </source>
</evidence>
<comment type="catalytic activity">
    <reaction evidence="10 11">
        <text>a lipid X + a UDP-2-N,3-O-bis[(3R)-3-hydroxyacyl]-alpha-D-glucosamine = a lipid A disaccharide + UDP + H(+)</text>
        <dbReference type="Rhea" id="RHEA:67828"/>
        <dbReference type="ChEBI" id="CHEBI:15378"/>
        <dbReference type="ChEBI" id="CHEBI:58223"/>
        <dbReference type="ChEBI" id="CHEBI:137748"/>
        <dbReference type="ChEBI" id="CHEBI:176338"/>
        <dbReference type="ChEBI" id="CHEBI:176343"/>
        <dbReference type="EC" id="2.4.1.182"/>
    </reaction>
</comment>
<name>C5BQG8_TERTT</name>
<gene>
    <name evidence="11 12" type="primary">lpxB</name>
    <name evidence="12" type="ordered locus">TERTU_1017</name>
</gene>
<dbReference type="OrthoDB" id="9801642at2"/>
<dbReference type="EC" id="2.4.1.182" evidence="3 11"/>
<evidence type="ECO:0000256" key="6">
    <source>
        <dbReference type="ARBA" id="ARBA00022556"/>
    </source>
</evidence>
<dbReference type="HOGENOM" id="CLU_036577_3_0_6"/>
<evidence type="ECO:0000256" key="10">
    <source>
        <dbReference type="ARBA" id="ARBA00048975"/>
    </source>
</evidence>
<evidence type="ECO:0000256" key="11">
    <source>
        <dbReference type="HAMAP-Rule" id="MF_00392"/>
    </source>
</evidence>
<accession>C5BQG8</accession>